<sequence>MPDRLFGKTALITGSSSGLGRAIATAYAAEGAKICCLDLYPTPRNDPKTGKATSFHERDASAGQPTDEFLRQTYPDCKAIFVKADITKPEDVENAVAACVGQFGRVDIMVNNAGISVEGTHSRVLRCHETSEDDYDKTMAINVKGVFLGCKYALAQMLTQEPLETSNGDKGWIVNTASILGIVAFHGTPAYAASKGAVVQLTKQIALDYAKERIHCNCICPGFLTTAMTANHQNDPEARAKRDAMHPFGGMGDPDDAARAALVLASDDARWITGHSLVVDGGYTTH</sequence>
<dbReference type="SUPFAM" id="SSF51735">
    <property type="entry name" value="NAD(P)-binding Rossmann-fold domains"/>
    <property type="match status" value="1"/>
</dbReference>
<dbReference type="InterPro" id="IPR020904">
    <property type="entry name" value="Sc_DH/Rdtase_CS"/>
</dbReference>
<evidence type="ECO:0000313" key="4">
    <source>
        <dbReference type="EMBL" id="KAF2138448.1"/>
    </source>
</evidence>
<dbReference type="Gene3D" id="3.40.50.720">
    <property type="entry name" value="NAD(P)-binding Rossmann-like Domain"/>
    <property type="match status" value="1"/>
</dbReference>
<dbReference type="RefSeq" id="XP_033394161.1">
    <property type="nucleotide sequence ID" value="XM_033542392.1"/>
</dbReference>
<dbReference type="GO" id="GO:0016616">
    <property type="term" value="F:oxidoreductase activity, acting on the CH-OH group of donors, NAD or NADP as acceptor"/>
    <property type="evidence" value="ECO:0007669"/>
    <property type="project" value="TreeGrafter"/>
</dbReference>
<evidence type="ECO:0000256" key="3">
    <source>
        <dbReference type="SAM" id="MobiDB-lite"/>
    </source>
</evidence>
<proteinExistence type="inferred from homology"/>
<dbReference type="NCBIfam" id="NF005559">
    <property type="entry name" value="PRK07231.1"/>
    <property type="match status" value="1"/>
</dbReference>
<comment type="similarity">
    <text evidence="1">Belongs to the short-chain dehydrogenases/reductases (SDR) family.</text>
</comment>
<keyword evidence="2" id="KW-0521">NADP</keyword>
<evidence type="ECO:0000256" key="2">
    <source>
        <dbReference type="ARBA" id="ARBA00022857"/>
    </source>
</evidence>
<evidence type="ECO:0000313" key="5">
    <source>
        <dbReference type="Proteomes" id="UP000799438"/>
    </source>
</evidence>
<dbReference type="FunFam" id="3.40.50.720:FF:000084">
    <property type="entry name" value="Short-chain dehydrogenase reductase"/>
    <property type="match status" value="1"/>
</dbReference>
<protein>
    <submittedName>
        <fullName evidence="4">Uncharacterized protein</fullName>
    </submittedName>
</protein>
<dbReference type="EMBL" id="ML995496">
    <property type="protein sequence ID" value="KAF2138448.1"/>
    <property type="molecule type" value="Genomic_DNA"/>
</dbReference>
<dbReference type="PROSITE" id="PS00061">
    <property type="entry name" value="ADH_SHORT"/>
    <property type="match status" value="1"/>
</dbReference>
<dbReference type="PANTHER" id="PTHR42760:SF124">
    <property type="entry name" value="SHORT-CHAIN DEHYDROGENASE_REDUCTASE"/>
    <property type="match status" value="1"/>
</dbReference>
<dbReference type="CDD" id="cd05233">
    <property type="entry name" value="SDR_c"/>
    <property type="match status" value="1"/>
</dbReference>
<feature type="region of interest" description="Disordered" evidence="3">
    <location>
        <begin position="47"/>
        <end position="67"/>
    </location>
</feature>
<dbReference type="Proteomes" id="UP000799438">
    <property type="component" value="Unassembled WGS sequence"/>
</dbReference>
<dbReference type="InterPro" id="IPR002347">
    <property type="entry name" value="SDR_fam"/>
</dbReference>
<feature type="compositionally biased region" description="Basic and acidic residues" evidence="3">
    <location>
        <begin position="47"/>
        <end position="60"/>
    </location>
</feature>
<reference evidence="4" key="1">
    <citation type="journal article" date="2020" name="Stud. Mycol.">
        <title>101 Dothideomycetes genomes: a test case for predicting lifestyles and emergence of pathogens.</title>
        <authorList>
            <person name="Haridas S."/>
            <person name="Albert R."/>
            <person name="Binder M."/>
            <person name="Bloem J."/>
            <person name="Labutti K."/>
            <person name="Salamov A."/>
            <person name="Andreopoulos B."/>
            <person name="Baker S."/>
            <person name="Barry K."/>
            <person name="Bills G."/>
            <person name="Bluhm B."/>
            <person name="Cannon C."/>
            <person name="Castanera R."/>
            <person name="Culley D."/>
            <person name="Daum C."/>
            <person name="Ezra D."/>
            <person name="Gonzalez J."/>
            <person name="Henrissat B."/>
            <person name="Kuo A."/>
            <person name="Liang C."/>
            <person name="Lipzen A."/>
            <person name="Lutzoni F."/>
            <person name="Magnuson J."/>
            <person name="Mondo S."/>
            <person name="Nolan M."/>
            <person name="Ohm R."/>
            <person name="Pangilinan J."/>
            <person name="Park H.-J."/>
            <person name="Ramirez L."/>
            <person name="Alfaro M."/>
            <person name="Sun H."/>
            <person name="Tritt A."/>
            <person name="Yoshinaga Y."/>
            <person name="Zwiers L.-H."/>
            <person name="Turgeon B."/>
            <person name="Goodwin S."/>
            <person name="Spatafora J."/>
            <person name="Crous P."/>
            <person name="Grigoriev I."/>
        </authorList>
    </citation>
    <scope>NUCLEOTIDE SEQUENCE</scope>
    <source>
        <strain evidence="4">CBS 121167</strain>
    </source>
</reference>
<dbReference type="GeneID" id="54299889"/>
<organism evidence="4 5">
    <name type="scientific">Aplosporella prunicola CBS 121167</name>
    <dbReference type="NCBI Taxonomy" id="1176127"/>
    <lineage>
        <taxon>Eukaryota</taxon>
        <taxon>Fungi</taxon>
        <taxon>Dikarya</taxon>
        <taxon>Ascomycota</taxon>
        <taxon>Pezizomycotina</taxon>
        <taxon>Dothideomycetes</taxon>
        <taxon>Dothideomycetes incertae sedis</taxon>
        <taxon>Botryosphaeriales</taxon>
        <taxon>Aplosporellaceae</taxon>
        <taxon>Aplosporella</taxon>
    </lineage>
</organism>
<dbReference type="PRINTS" id="PR00081">
    <property type="entry name" value="GDHRDH"/>
</dbReference>
<accession>A0A6A6B495</accession>
<dbReference type="PRINTS" id="PR00080">
    <property type="entry name" value="SDRFAMILY"/>
</dbReference>
<dbReference type="Pfam" id="PF13561">
    <property type="entry name" value="adh_short_C2"/>
    <property type="match status" value="1"/>
</dbReference>
<dbReference type="PANTHER" id="PTHR42760">
    <property type="entry name" value="SHORT-CHAIN DEHYDROGENASES/REDUCTASES FAMILY MEMBER"/>
    <property type="match status" value="1"/>
</dbReference>
<evidence type="ECO:0000256" key="1">
    <source>
        <dbReference type="ARBA" id="ARBA00006484"/>
    </source>
</evidence>
<dbReference type="InterPro" id="IPR036291">
    <property type="entry name" value="NAD(P)-bd_dom_sf"/>
</dbReference>
<dbReference type="AlphaFoldDB" id="A0A6A6B495"/>
<dbReference type="OrthoDB" id="417891at2759"/>
<gene>
    <name evidence="4" type="ORF">K452DRAFT_300988</name>
</gene>
<name>A0A6A6B495_9PEZI</name>
<keyword evidence="5" id="KW-1185">Reference proteome</keyword>